<comment type="caution">
    <text evidence="2">The sequence shown here is derived from an EMBL/GenBank/DDBJ whole genome shotgun (WGS) entry which is preliminary data.</text>
</comment>
<gene>
    <name evidence="2" type="ORF">ACFPFX_24065</name>
</gene>
<accession>A0ABV9UUS1</accession>
<reference evidence="3" key="1">
    <citation type="journal article" date="2019" name="Int. J. Syst. Evol. Microbiol.">
        <title>The Global Catalogue of Microorganisms (GCM) 10K type strain sequencing project: providing services to taxonomists for standard genome sequencing and annotation.</title>
        <authorList>
            <consortium name="The Broad Institute Genomics Platform"/>
            <consortium name="The Broad Institute Genome Sequencing Center for Infectious Disease"/>
            <person name="Wu L."/>
            <person name="Ma J."/>
        </authorList>
    </citation>
    <scope>NUCLEOTIDE SEQUENCE [LARGE SCALE GENOMIC DNA]</scope>
    <source>
        <strain evidence="3">CCM 7224</strain>
    </source>
</reference>
<dbReference type="Proteomes" id="UP001595834">
    <property type="component" value="Unassembled WGS sequence"/>
</dbReference>
<evidence type="ECO:0000256" key="1">
    <source>
        <dbReference type="SAM" id="MobiDB-lite"/>
    </source>
</evidence>
<keyword evidence="3" id="KW-1185">Reference proteome</keyword>
<organism evidence="2 3">
    <name type="scientific">Streptomyces mauvecolor</name>
    <dbReference type="NCBI Taxonomy" id="58345"/>
    <lineage>
        <taxon>Bacteria</taxon>
        <taxon>Bacillati</taxon>
        <taxon>Actinomycetota</taxon>
        <taxon>Actinomycetes</taxon>
        <taxon>Kitasatosporales</taxon>
        <taxon>Streptomycetaceae</taxon>
        <taxon>Streptomyces</taxon>
    </lineage>
</organism>
<protein>
    <submittedName>
        <fullName evidence="2">Uncharacterized protein</fullName>
    </submittedName>
</protein>
<sequence length="58" mass="6470">MRDPLGGAGPHRRRSPTPPRRLHAAEYAAQVLDRDDPAWQEATEDIQAAHRTARESLA</sequence>
<feature type="region of interest" description="Disordered" evidence="1">
    <location>
        <begin position="1"/>
        <end position="21"/>
    </location>
</feature>
<dbReference type="RefSeq" id="WP_344376916.1">
    <property type="nucleotide sequence ID" value="NZ_BAAASQ010000016.1"/>
</dbReference>
<dbReference type="EMBL" id="JBHSIZ010000030">
    <property type="protein sequence ID" value="MFC4959371.1"/>
    <property type="molecule type" value="Genomic_DNA"/>
</dbReference>
<name>A0ABV9UUS1_9ACTN</name>
<proteinExistence type="predicted"/>
<evidence type="ECO:0000313" key="3">
    <source>
        <dbReference type="Proteomes" id="UP001595834"/>
    </source>
</evidence>
<evidence type="ECO:0000313" key="2">
    <source>
        <dbReference type="EMBL" id="MFC4959371.1"/>
    </source>
</evidence>